<evidence type="ECO:0000256" key="1">
    <source>
        <dbReference type="ARBA" id="ARBA00004177"/>
    </source>
</evidence>
<feature type="non-terminal residue" evidence="7">
    <location>
        <position position="67"/>
    </location>
</feature>
<name>A0ABD0Q2D7_CIRMR</name>
<organism evidence="7 8">
    <name type="scientific">Cirrhinus mrigala</name>
    <name type="common">Mrigala</name>
    <dbReference type="NCBI Taxonomy" id="683832"/>
    <lineage>
        <taxon>Eukaryota</taxon>
        <taxon>Metazoa</taxon>
        <taxon>Chordata</taxon>
        <taxon>Craniata</taxon>
        <taxon>Vertebrata</taxon>
        <taxon>Euteleostomi</taxon>
        <taxon>Actinopterygii</taxon>
        <taxon>Neopterygii</taxon>
        <taxon>Teleostei</taxon>
        <taxon>Ostariophysi</taxon>
        <taxon>Cypriniformes</taxon>
        <taxon>Cyprinidae</taxon>
        <taxon>Labeoninae</taxon>
        <taxon>Labeonini</taxon>
        <taxon>Cirrhinus</taxon>
    </lineage>
</organism>
<comment type="subcellular location">
    <subcellularLocation>
        <location evidence="1">Endosome</location>
    </subcellularLocation>
</comment>
<dbReference type="GO" id="GO:0015031">
    <property type="term" value="P:protein transport"/>
    <property type="evidence" value="ECO:0007669"/>
    <property type="project" value="UniProtKB-KW"/>
</dbReference>
<sequence>VGMEVAPHLKDSLNKNFFDLLASFRQIHGESVQNQLVLQRVEIPIYLTLYSPAIHWILQCVAYRAPE</sequence>
<proteinExistence type="inferred from homology"/>
<protein>
    <recommendedName>
        <fullName evidence="6">VPS35 endosomal protein-sorting factor-like</fullName>
    </recommendedName>
</protein>
<keyword evidence="5" id="KW-0653">Protein transport</keyword>
<keyword evidence="3" id="KW-0813">Transport</keyword>
<dbReference type="InterPro" id="IPR029705">
    <property type="entry name" value="VPS35L"/>
</dbReference>
<dbReference type="PANTHER" id="PTHR13673:SF0">
    <property type="entry name" value="VPS35 ENDOSOMAL PROTEIN-SORTING FACTOR-LIKE"/>
    <property type="match status" value="1"/>
</dbReference>
<comment type="similarity">
    <text evidence="2">Belongs to the VPS35L family.</text>
</comment>
<keyword evidence="4" id="KW-0967">Endosome</keyword>
<dbReference type="EMBL" id="JAMKFB020000012">
    <property type="protein sequence ID" value="KAL0179886.1"/>
    <property type="molecule type" value="Genomic_DNA"/>
</dbReference>
<accession>A0ABD0Q2D7</accession>
<dbReference type="Proteomes" id="UP001529510">
    <property type="component" value="Unassembled WGS sequence"/>
</dbReference>
<comment type="caution">
    <text evidence="7">The sequence shown here is derived from an EMBL/GenBank/DDBJ whole genome shotgun (WGS) entry which is preliminary data.</text>
</comment>
<evidence type="ECO:0000313" key="7">
    <source>
        <dbReference type="EMBL" id="KAL0179886.1"/>
    </source>
</evidence>
<dbReference type="PANTHER" id="PTHR13673">
    <property type="entry name" value="ESOPHAGEAL CANCER ASSOCIATED PROTEIN"/>
    <property type="match status" value="1"/>
</dbReference>
<keyword evidence="8" id="KW-1185">Reference proteome</keyword>
<dbReference type="AlphaFoldDB" id="A0ABD0Q2D7"/>
<evidence type="ECO:0000256" key="3">
    <source>
        <dbReference type="ARBA" id="ARBA00022448"/>
    </source>
</evidence>
<evidence type="ECO:0000256" key="4">
    <source>
        <dbReference type="ARBA" id="ARBA00022753"/>
    </source>
</evidence>
<evidence type="ECO:0000256" key="5">
    <source>
        <dbReference type="ARBA" id="ARBA00022927"/>
    </source>
</evidence>
<evidence type="ECO:0000313" key="8">
    <source>
        <dbReference type="Proteomes" id="UP001529510"/>
    </source>
</evidence>
<evidence type="ECO:0000256" key="6">
    <source>
        <dbReference type="ARBA" id="ARBA00023838"/>
    </source>
</evidence>
<dbReference type="GO" id="GO:0005768">
    <property type="term" value="C:endosome"/>
    <property type="evidence" value="ECO:0007669"/>
    <property type="project" value="UniProtKB-SubCell"/>
</dbReference>
<feature type="non-terminal residue" evidence="7">
    <location>
        <position position="1"/>
    </location>
</feature>
<gene>
    <name evidence="7" type="ORF">M9458_025328</name>
</gene>
<evidence type="ECO:0000256" key="2">
    <source>
        <dbReference type="ARBA" id="ARBA00010704"/>
    </source>
</evidence>
<reference evidence="7 8" key="1">
    <citation type="submission" date="2024-05" db="EMBL/GenBank/DDBJ databases">
        <title>Genome sequencing and assembly of Indian major carp, Cirrhinus mrigala (Hamilton, 1822).</title>
        <authorList>
            <person name="Mohindra V."/>
            <person name="Chowdhury L.M."/>
            <person name="Lal K."/>
            <person name="Jena J.K."/>
        </authorList>
    </citation>
    <scope>NUCLEOTIDE SEQUENCE [LARGE SCALE GENOMIC DNA]</scope>
    <source>
        <strain evidence="7">CM1030</strain>
        <tissue evidence="7">Blood</tissue>
    </source>
</reference>